<evidence type="ECO:0000256" key="3">
    <source>
        <dbReference type="ARBA" id="ARBA00022827"/>
    </source>
</evidence>
<dbReference type="InterPro" id="IPR050493">
    <property type="entry name" value="FAD-dep_Monooxygenase_BioMet"/>
</dbReference>
<evidence type="ECO:0000313" key="7">
    <source>
        <dbReference type="EMBL" id="MCO6408133.1"/>
    </source>
</evidence>
<comment type="caution">
    <text evidence="7">The sequence shown here is derived from an EMBL/GenBank/DDBJ whole genome shotgun (WGS) entry which is preliminary data.</text>
</comment>
<keyword evidence="3" id="KW-0274">FAD</keyword>
<reference evidence="7 8" key="1">
    <citation type="submission" date="2020-01" db="EMBL/GenBank/DDBJ databases">
        <title>Genomes of bacteria type strains.</title>
        <authorList>
            <person name="Chen J."/>
            <person name="Zhu S."/>
            <person name="Yang J."/>
        </authorList>
    </citation>
    <scope>NUCLEOTIDE SEQUENCE [LARGE SCALE GENOMIC DNA]</scope>
    <source>
        <strain evidence="7 8">DSM 16655</strain>
    </source>
</reference>
<evidence type="ECO:0000256" key="2">
    <source>
        <dbReference type="ARBA" id="ARBA00022630"/>
    </source>
</evidence>
<keyword evidence="8" id="KW-1185">Reference proteome</keyword>
<dbReference type="InterPro" id="IPR036188">
    <property type="entry name" value="FAD/NAD-bd_sf"/>
</dbReference>
<evidence type="ECO:0000313" key="8">
    <source>
        <dbReference type="Proteomes" id="UP001320715"/>
    </source>
</evidence>
<dbReference type="RefSeq" id="WP_252915341.1">
    <property type="nucleotide sequence ID" value="NZ_JAAAML010000001.1"/>
</dbReference>
<dbReference type="PANTHER" id="PTHR13789:SF318">
    <property type="entry name" value="GERANYLGERANYL DIPHOSPHATE REDUCTASE"/>
    <property type="match status" value="1"/>
</dbReference>
<feature type="domain" description="FAD-binding" evidence="6">
    <location>
        <begin position="6"/>
        <end position="342"/>
    </location>
</feature>
<keyword evidence="2" id="KW-0285">Flavoprotein</keyword>
<organism evidence="7 8">
    <name type="scientific">Hoeflea alexandrii</name>
    <dbReference type="NCBI Taxonomy" id="288436"/>
    <lineage>
        <taxon>Bacteria</taxon>
        <taxon>Pseudomonadati</taxon>
        <taxon>Pseudomonadota</taxon>
        <taxon>Alphaproteobacteria</taxon>
        <taxon>Hyphomicrobiales</taxon>
        <taxon>Rhizobiaceae</taxon>
        <taxon>Hoeflea</taxon>
    </lineage>
</organism>
<name>A0ABT1CPS7_9HYPH</name>
<dbReference type="SUPFAM" id="SSF51905">
    <property type="entry name" value="FAD/NAD(P)-binding domain"/>
    <property type="match status" value="1"/>
</dbReference>
<sequence>MTVRNILIIGAGIGGLTSALSFARPGHEVHLVEQAPALSEVGAGLQVSPNASRILIALGLGEALQRAMVHPHEIVLASGGSLRKITHVPCGAFAAERWGAPYGVMHRADLQTLLLDAVNTQPSCHLHLGQRISATGMGDLANRLGMPRPDLVVGADGVWSEIRKLIKGAPSPRFSGQVAWRFKVPADVARSVLNPASVTALLGPRTHLVAYPLENGKTFNMVAITRGNDPGQTWAQREQPDRRQDLLTAFSGWHRDLVAILRQAPEMTRWPLYELPDGPWHDGASTILIGDAAHAMTPFAAQGAAMAIEDGYELAQACNGVEGELAATLQAYQAKRRARVGRARSRGAFNQFAYHARGPIRLGRDLVLALRQPENLAAELDWLYAYRATGL</sequence>
<dbReference type="SUPFAM" id="SSF54373">
    <property type="entry name" value="FAD-linked reductases, C-terminal domain"/>
    <property type="match status" value="1"/>
</dbReference>
<keyword evidence="4" id="KW-0560">Oxidoreductase</keyword>
<dbReference type="PANTHER" id="PTHR13789">
    <property type="entry name" value="MONOOXYGENASE"/>
    <property type="match status" value="1"/>
</dbReference>
<dbReference type="EMBL" id="JAAAML010000001">
    <property type="protein sequence ID" value="MCO6408133.1"/>
    <property type="molecule type" value="Genomic_DNA"/>
</dbReference>
<evidence type="ECO:0000256" key="1">
    <source>
        <dbReference type="ARBA" id="ARBA00001974"/>
    </source>
</evidence>
<comment type="cofactor">
    <cofactor evidence="1">
        <name>FAD</name>
        <dbReference type="ChEBI" id="CHEBI:57692"/>
    </cofactor>
</comment>
<proteinExistence type="predicted"/>
<keyword evidence="5" id="KW-0503">Monooxygenase</keyword>
<protein>
    <submittedName>
        <fullName evidence="7">FAD-binding protein</fullName>
    </submittedName>
</protein>
<dbReference type="Proteomes" id="UP001320715">
    <property type="component" value="Unassembled WGS sequence"/>
</dbReference>
<dbReference type="Gene3D" id="3.50.50.60">
    <property type="entry name" value="FAD/NAD(P)-binding domain"/>
    <property type="match status" value="1"/>
</dbReference>
<evidence type="ECO:0000256" key="5">
    <source>
        <dbReference type="ARBA" id="ARBA00023033"/>
    </source>
</evidence>
<gene>
    <name evidence="7" type="ORF">GTW23_08115</name>
</gene>
<evidence type="ECO:0000259" key="6">
    <source>
        <dbReference type="Pfam" id="PF01494"/>
    </source>
</evidence>
<evidence type="ECO:0000256" key="4">
    <source>
        <dbReference type="ARBA" id="ARBA00023002"/>
    </source>
</evidence>
<dbReference type="InterPro" id="IPR002938">
    <property type="entry name" value="FAD-bd"/>
</dbReference>
<dbReference type="Pfam" id="PF01494">
    <property type="entry name" value="FAD_binding_3"/>
    <property type="match status" value="1"/>
</dbReference>
<accession>A0ABT1CPS7</accession>
<dbReference type="PRINTS" id="PR00420">
    <property type="entry name" value="RNGMNOXGNASE"/>
</dbReference>